<dbReference type="FunFam" id="3.40.50.980:FF:000001">
    <property type="entry name" value="Non-ribosomal peptide synthetase"/>
    <property type="match status" value="1"/>
</dbReference>
<organism evidence="5 6">
    <name type="scientific">Lysobacter capsici AZ78</name>
    <dbReference type="NCBI Taxonomy" id="1444315"/>
    <lineage>
        <taxon>Bacteria</taxon>
        <taxon>Pseudomonadati</taxon>
        <taxon>Pseudomonadota</taxon>
        <taxon>Gammaproteobacteria</taxon>
        <taxon>Lysobacterales</taxon>
        <taxon>Lysobacteraceae</taxon>
        <taxon>Lysobacter</taxon>
    </lineage>
</organism>
<dbReference type="InterPro" id="IPR009081">
    <property type="entry name" value="PP-bd_ACP"/>
</dbReference>
<dbReference type="PROSITE" id="PS00012">
    <property type="entry name" value="PHOSPHOPANTETHEINE"/>
    <property type="match status" value="1"/>
</dbReference>
<dbReference type="AlphaFoldDB" id="A0A125MMB5"/>
<dbReference type="InterPro" id="IPR020845">
    <property type="entry name" value="AMP-binding_CS"/>
</dbReference>
<accession>A0A125MMB5</accession>
<dbReference type="CDD" id="cd05930">
    <property type="entry name" value="A_NRPS"/>
    <property type="match status" value="1"/>
</dbReference>
<keyword evidence="2" id="KW-0596">Phosphopantetheine</keyword>
<dbReference type="SUPFAM" id="SSF56801">
    <property type="entry name" value="Acetyl-CoA synthetase-like"/>
    <property type="match status" value="1"/>
</dbReference>
<dbReference type="InterPro" id="IPR029058">
    <property type="entry name" value="AB_hydrolase_fold"/>
</dbReference>
<evidence type="ECO:0000256" key="1">
    <source>
        <dbReference type="ARBA" id="ARBA00001957"/>
    </source>
</evidence>
<name>A0A125MMB5_9GAMM</name>
<keyword evidence="6" id="KW-1185">Reference proteome</keyword>
<dbReference type="InterPro" id="IPR036736">
    <property type="entry name" value="ACP-like_sf"/>
</dbReference>
<dbReference type="Pfam" id="PF13193">
    <property type="entry name" value="AMP-binding_C"/>
    <property type="match status" value="1"/>
</dbReference>
<dbReference type="EMBL" id="JAJA02000001">
    <property type="protein sequence ID" value="KWS02901.1"/>
    <property type="molecule type" value="Genomic_DNA"/>
</dbReference>
<dbReference type="PANTHER" id="PTHR45527">
    <property type="entry name" value="NONRIBOSOMAL PEPTIDE SYNTHETASE"/>
    <property type="match status" value="1"/>
</dbReference>
<dbReference type="Gene3D" id="3.30.559.10">
    <property type="entry name" value="Chloramphenicol acetyltransferase-like domain"/>
    <property type="match status" value="1"/>
</dbReference>
<dbReference type="InterPro" id="IPR045851">
    <property type="entry name" value="AMP-bd_C_sf"/>
</dbReference>
<comment type="cofactor">
    <cofactor evidence="1">
        <name>pantetheine 4'-phosphate</name>
        <dbReference type="ChEBI" id="CHEBI:47942"/>
    </cofactor>
</comment>
<dbReference type="InterPro" id="IPR006162">
    <property type="entry name" value="Ppantetheine_attach_site"/>
</dbReference>
<dbReference type="InterPro" id="IPR025110">
    <property type="entry name" value="AMP-bd_C"/>
</dbReference>
<dbReference type="InterPro" id="IPR020459">
    <property type="entry name" value="AMP-binding"/>
</dbReference>
<dbReference type="OrthoDB" id="9757559at2"/>
<dbReference type="GO" id="GO:0043041">
    <property type="term" value="P:amino acid activation for nonribosomal peptide biosynthetic process"/>
    <property type="evidence" value="ECO:0007669"/>
    <property type="project" value="TreeGrafter"/>
</dbReference>
<dbReference type="InterPro" id="IPR001242">
    <property type="entry name" value="Condensation_dom"/>
</dbReference>
<dbReference type="Gene3D" id="3.30.559.30">
    <property type="entry name" value="Nonribosomal peptide synthetase, condensation domain"/>
    <property type="match status" value="1"/>
</dbReference>
<dbReference type="GO" id="GO:0005737">
    <property type="term" value="C:cytoplasm"/>
    <property type="evidence" value="ECO:0007669"/>
    <property type="project" value="TreeGrafter"/>
</dbReference>
<gene>
    <name evidence="5" type="ORF">AZ78_0447</name>
</gene>
<dbReference type="GO" id="GO:0003824">
    <property type="term" value="F:catalytic activity"/>
    <property type="evidence" value="ECO:0007669"/>
    <property type="project" value="InterPro"/>
</dbReference>
<comment type="caution">
    <text evidence="5">The sequence shown here is derived from an EMBL/GenBank/DDBJ whole genome shotgun (WGS) entry which is preliminary data.</text>
</comment>
<dbReference type="InterPro" id="IPR010071">
    <property type="entry name" value="AA_adenyl_dom"/>
</dbReference>
<dbReference type="InterPro" id="IPR000873">
    <property type="entry name" value="AMP-dep_synth/lig_dom"/>
</dbReference>
<dbReference type="Gene3D" id="3.40.50.1820">
    <property type="entry name" value="alpha/beta hydrolase"/>
    <property type="match status" value="1"/>
</dbReference>
<evidence type="ECO:0000313" key="5">
    <source>
        <dbReference type="EMBL" id="KWS02901.1"/>
    </source>
</evidence>
<dbReference type="PANTHER" id="PTHR45527:SF1">
    <property type="entry name" value="FATTY ACID SYNTHASE"/>
    <property type="match status" value="1"/>
</dbReference>
<proteinExistence type="predicted"/>
<evidence type="ECO:0000256" key="3">
    <source>
        <dbReference type="ARBA" id="ARBA00022553"/>
    </source>
</evidence>
<evidence type="ECO:0000313" key="6">
    <source>
        <dbReference type="Proteomes" id="UP000023435"/>
    </source>
</evidence>
<dbReference type="Gene3D" id="3.30.300.30">
    <property type="match status" value="1"/>
</dbReference>
<dbReference type="SUPFAM" id="SSF52777">
    <property type="entry name" value="CoA-dependent acyltransferases"/>
    <property type="match status" value="2"/>
</dbReference>
<dbReference type="Pfam" id="PF00668">
    <property type="entry name" value="Condensation"/>
    <property type="match status" value="1"/>
</dbReference>
<reference evidence="5 6" key="1">
    <citation type="journal article" date="2014" name="Genome Announc.">
        <title>Draft Genome Sequence of Lysobacter capsici AZ78, a Bacterium Antagonistic to Plant-Pathogenic Oomycetes.</title>
        <authorList>
            <person name="Puopolo G."/>
            <person name="Sonego P."/>
            <person name="Engelen K."/>
            <person name="Pertot I."/>
        </authorList>
    </citation>
    <scope>NUCLEOTIDE SEQUENCE [LARGE SCALE GENOMIC DNA]</scope>
    <source>
        <strain evidence="5 6">AZ78</strain>
    </source>
</reference>
<dbReference type="Pfam" id="PF00501">
    <property type="entry name" value="AMP-binding"/>
    <property type="match status" value="1"/>
</dbReference>
<dbReference type="PRINTS" id="PR00154">
    <property type="entry name" value="AMPBINDING"/>
</dbReference>
<dbReference type="GO" id="GO:0044550">
    <property type="term" value="P:secondary metabolite biosynthetic process"/>
    <property type="evidence" value="ECO:0007669"/>
    <property type="project" value="TreeGrafter"/>
</dbReference>
<protein>
    <submittedName>
        <fullName evidence="5">Non-ribosomal peptide synthetase</fullName>
    </submittedName>
</protein>
<dbReference type="PROSITE" id="PS50075">
    <property type="entry name" value="CARRIER"/>
    <property type="match status" value="1"/>
</dbReference>
<keyword evidence="3" id="KW-0597">Phosphoprotein</keyword>
<dbReference type="SUPFAM" id="SSF47336">
    <property type="entry name" value="ACP-like"/>
    <property type="match status" value="1"/>
</dbReference>
<dbReference type="NCBIfam" id="TIGR01733">
    <property type="entry name" value="AA-adenyl-dom"/>
    <property type="match status" value="1"/>
</dbReference>
<dbReference type="Gene3D" id="2.30.38.10">
    <property type="entry name" value="Luciferase, Domain 3"/>
    <property type="match status" value="1"/>
</dbReference>
<feature type="domain" description="Carrier" evidence="4">
    <location>
        <begin position="519"/>
        <end position="593"/>
    </location>
</feature>
<evidence type="ECO:0000259" key="4">
    <source>
        <dbReference type="PROSITE" id="PS50075"/>
    </source>
</evidence>
<dbReference type="FunFam" id="1.10.1200.10:FF:000005">
    <property type="entry name" value="Nonribosomal peptide synthetase 1"/>
    <property type="match status" value="1"/>
</dbReference>
<dbReference type="InterPro" id="IPR023213">
    <property type="entry name" value="CAT-like_dom_sf"/>
</dbReference>
<dbReference type="Gene3D" id="3.40.50.980">
    <property type="match status" value="2"/>
</dbReference>
<sequence length="1099" mass="118780">MTLLSSASSLDPRALSSPASFVDAFQAQAASTPDAEALRSGAARLCYAQLDAASNRVAHALIDLGVVPDTRVGLCAERGIELVVGLLGILKAGGAYVPLDPGYPRERVLQMLEDAAPVAVVSADGAAARLGLDGVAVLDVEATANSGQSHAPHVALRPDHLAYVIYTSGSTGRPKGVMVEHRQLLHLWQGMRERVFDELPPALCVALNASVSFDASLQALVQLGSGHTVCIVPANVRADADRMLDFLDTEAVSVFDCTPSQLDLLIHGGLFERPLPRLRAILVGGEAFPAAAWKRAAAAPVACYNAYGPTECTVNSTLARVSAEHGPHLGEPLPGVQAYVVEADGTLAAPGVVGELWLGGNGVARGYLHRPELTAERFIDNPFGEGRLYRSGDLVRRRADGRLDYLGRNDDQVKIRGYRIELGEIAAVLCEHAEVRDATVVPLRSEDGDVRLAAYVIPAQAAPTPTDLRAFLAQRLPEYMLPYAYVCVPAFPTGANGKIDRGALRPPASADIAGRPFLPPQGEIETAIAQLWTQLLRVDRVGRDDNFFELGGHSLHAMQLIERMHRIGLEADMHGLFVQSTLAGFAATARWSARAQPARSQADASGPGWIDSPASQKQCCDWAFNQVTLAQGRPSLCVQQRVNVEQADPELLRQVFDAAVARHEALRTTLHVTDDRLIQRTHGSHALAPIEPVDLRAETDPEAALDALADRVRARTFDFARLPLFTVDLARLPTHDTVIFTFDHVCMDQAFLGRFVAEVAEDYAARSQGRANPIEMPGGTYRQYAQWERTEMSGESGRRHIDYWTGLIGRVGVQRYTDRFADYPTPWFASHRQYIANALSKLPTGMDPHLAAHAHRYVGNLFHEPVPMARFSTYVGPEIFHSLAARAMRAKLPLSALAIAAANVLIQRLTGLDATLISVLTETRPFGAWQDSGGSFVNDALYAVEYAGDTGVDEAIAQIAAQMPAVSEHKVCLLPAVLSTADVSLEAIGTLCLNYISAESDKPLAPFASRHQDGGFASMEFNLTVVQYHDGLYIDCEYRKARFAPRTIEHTVVGGFVDVLRAFAESGSARVADIALRFPPAPPTPARRVEPSPLSPVDA</sequence>
<dbReference type="Proteomes" id="UP000023435">
    <property type="component" value="Unassembled WGS sequence"/>
</dbReference>
<dbReference type="RefSeq" id="WP_060410426.1">
    <property type="nucleotide sequence ID" value="NZ_JAJA02000001.1"/>
</dbReference>
<dbReference type="Pfam" id="PF00550">
    <property type="entry name" value="PP-binding"/>
    <property type="match status" value="1"/>
</dbReference>
<evidence type="ECO:0000256" key="2">
    <source>
        <dbReference type="ARBA" id="ARBA00022450"/>
    </source>
</evidence>
<dbReference type="PROSITE" id="PS00455">
    <property type="entry name" value="AMP_BINDING"/>
    <property type="match status" value="1"/>
</dbReference>
<dbReference type="GO" id="GO:0031177">
    <property type="term" value="F:phosphopantetheine binding"/>
    <property type="evidence" value="ECO:0007669"/>
    <property type="project" value="TreeGrafter"/>
</dbReference>